<comment type="catalytic activity">
    <reaction evidence="6">
        <text>a 6-O-methyl-2'-deoxyguanosine in DNA + L-cysteinyl-[protein] = S-methyl-L-cysteinyl-[protein] + a 2'-deoxyguanosine in DNA</text>
        <dbReference type="Rhea" id="RHEA:24000"/>
        <dbReference type="Rhea" id="RHEA-COMP:10131"/>
        <dbReference type="Rhea" id="RHEA-COMP:10132"/>
        <dbReference type="Rhea" id="RHEA-COMP:11367"/>
        <dbReference type="Rhea" id="RHEA-COMP:11368"/>
        <dbReference type="ChEBI" id="CHEBI:29950"/>
        <dbReference type="ChEBI" id="CHEBI:82612"/>
        <dbReference type="ChEBI" id="CHEBI:85445"/>
        <dbReference type="ChEBI" id="CHEBI:85448"/>
        <dbReference type="EC" id="2.1.1.63"/>
    </reaction>
</comment>
<evidence type="ECO:0000256" key="1">
    <source>
        <dbReference type="ARBA" id="ARBA00001286"/>
    </source>
</evidence>
<protein>
    <submittedName>
        <fullName evidence="8">Methylated-DNA--protein-cysteine methyltransferase, constitutive</fullName>
        <ecNumber evidence="8">2.1.1.63</ecNumber>
    </submittedName>
</protein>
<keyword evidence="2 8" id="KW-0489">Methyltransferase</keyword>
<dbReference type="GO" id="GO:0032259">
    <property type="term" value="P:methylation"/>
    <property type="evidence" value="ECO:0007669"/>
    <property type="project" value="UniProtKB-KW"/>
</dbReference>
<accession>A0A174ZGR1</accession>
<dbReference type="InterPro" id="IPR001497">
    <property type="entry name" value="MethylDNA_cys_MeTrfase_AS"/>
</dbReference>
<dbReference type="GO" id="GO:0006281">
    <property type="term" value="P:DNA repair"/>
    <property type="evidence" value="ECO:0007669"/>
    <property type="project" value="UniProtKB-KW"/>
</dbReference>
<dbReference type="GO" id="GO:0003908">
    <property type="term" value="F:methylated-DNA-[protein]-cysteine S-methyltransferase activity"/>
    <property type="evidence" value="ECO:0007669"/>
    <property type="project" value="UniProtKB-EC"/>
</dbReference>
<keyword evidence="3 8" id="KW-0808">Transferase</keyword>
<dbReference type="InterPro" id="IPR014048">
    <property type="entry name" value="MethylDNA_cys_MeTrfase_DNA-bd"/>
</dbReference>
<dbReference type="Proteomes" id="UP000095662">
    <property type="component" value="Unassembled WGS sequence"/>
</dbReference>
<dbReference type="STRING" id="39492.ERS852540_01046"/>
<dbReference type="SUPFAM" id="SSF46767">
    <property type="entry name" value="Methylated DNA-protein cysteine methyltransferase, C-terminal domain"/>
    <property type="match status" value="1"/>
</dbReference>
<dbReference type="NCBIfam" id="TIGR00589">
    <property type="entry name" value="ogt"/>
    <property type="match status" value="1"/>
</dbReference>
<comment type="catalytic activity">
    <reaction evidence="1">
        <text>a 4-O-methyl-thymidine in DNA + L-cysteinyl-[protein] = a thymidine in DNA + S-methyl-L-cysteinyl-[protein]</text>
        <dbReference type="Rhea" id="RHEA:53428"/>
        <dbReference type="Rhea" id="RHEA-COMP:10131"/>
        <dbReference type="Rhea" id="RHEA-COMP:10132"/>
        <dbReference type="Rhea" id="RHEA-COMP:13555"/>
        <dbReference type="Rhea" id="RHEA-COMP:13556"/>
        <dbReference type="ChEBI" id="CHEBI:29950"/>
        <dbReference type="ChEBI" id="CHEBI:82612"/>
        <dbReference type="ChEBI" id="CHEBI:137386"/>
        <dbReference type="ChEBI" id="CHEBI:137387"/>
        <dbReference type="EC" id="2.1.1.63"/>
    </reaction>
</comment>
<dbReference type="OrthoDB" id="9802228at2"/>
<gene>
    <name evidence="8" type="primary">ogt</name>
    <name evidence="8" type="ORF">ERS852540_01046</name>
</gene>
<dbReference type="EC" id="2.1.1.63" evidence="8"/>
<evidence type="ECO:0000313" key="8">
    <source>
        <dbReference type="EMBL" id="CUQ85112.1"/>
    </source>
</evidence>
<dbReference type="InterPro" id="IPR036217">
    <property type="entry name" value="MethylDNA_cys_MeTrfase_DNAb"/>
</dbReference>
<dbReference type="PANTHER" id="PTHR10815:SF5">
    <property type="entry name" value="METHYLATED-DNA--PROTEIN-CYSTEINE METHYLTRANSFERASE"/>
    <property type="match status" value="1"/>
</dbReference>
<sequence>MSNITFDMPIDRTVTVITDGRNITNIVFDMNIPDCPDPICEKAKEQFLAYFDGRLKKFSLPYDISGIGTPFFRSILTAVQKIPYGERVTYMQAAEMAGSKAVRACGSALKRNPLPILIPCHRIVPASGGIGCYMGTQGIDIKKFLLETEEKYK</sequence>
<evidence type="ECO:0000313" key="9">
    <source>
        <dbReference type="Proteomes" id="UP000095662"/>
    </source>
</evidence>
<reference evidence="8 9" key="1">
    <citation type="submission" date="2015-09" db="EMBL/GenBank/DDBJ databases">
        <authorList>
            <consortium name="Pathogen Informatics"/>
        </authorList>
    </citation>
    <scope>NUCLEOTIDE SEQUENCE [LARGE SCALE GENOMIC DNA]</scope>
    <source>
        <strain evidence="8 9">2789STDY5834928</strain>
    </source>
</reference>
<dbReference type="CDD" id="cd06445">
    <property type="entry name" value="ATase"/>
    <property type="match status" value="1"/>
</dbReference>
<evidence type="ECO:0000259" key="7">
    <source>
        <dbReference type="Pfam" id="PF01035"/>
    </source>
</evidence>
<dbReference type="EMBL" id="CZBY01000006">
    <property type="protein sequence ID" value="CUQ85112.1"/>
    <property type="molecule type" value="Genomic_DNA"/>
</dbReference>
<evidence type="ECO:0000256" key="2">
    <source>
        <dbReference type="ARBA" id="ARBA00022603"/>
    </source>
</evidence>
<dbReference type="PANTHER" id="PTHR10815">
    <property type="entry name" value="METHYLATED-DNA--PROTEIN-CYSTEINE METHYLTRANSFERASE"/>
    <property type="match status" value="1"/>
</dbReference>
<dbReference type="PROSITE" id="PS00374">
    <property type="entry name" value="MGMT"/>
    <property type="match status" value="1"/>
</dbReference>
<evidence type="ECO:0000256" key="3">
    <source>
        <dbReference type="ARBA" id="ARBA00022679"/>
    </source>
</evidence>
<evidence type="ECO:0000256" key="4">
    <source>
        <dbReference type="ARBA" id="ARBA00022763"/>
    </source>
</evidence>
<dbReference type="Gene3D" id="1.10.10.10">
    <property type="entry name" value="Winged helix-like DNA-binding domain superfamily/Winged helix DNA-binding domain"/>
    <property type="match status" value="1"/>
</dbReference>
<dbReference type="AlphaFoldDB" id="A0A174ZGR1"/>
<keyword evidence="4" id="KW-0227">DNA damage</keyword>
<name>A0A174ZGR1_9FIRM</name>
<feature type="domain" description="Methylated-DNA-[protein]-cysteine S-methyltransferase DNA binding" evidence="7">
    <location>
        <begin position="70"/>
        <end position="150"/>
    </location>
</feature>
<keyword evidence="5" id="KW-0234">DNA repair</keyword>
<evidence type="ECO:0000256" key="6">
    <source>
        <dbReference type="ARBA" id="ARBA00049348"/>
    </source>
</evidence>
<dbReference type="InterPro" id="IPR036388">
    <property type="entry name" value="WH-like_DNA-bd_sf"/>
</dbReference>
<proteinExistence type="predicted"/>
<evidence type="ECO:0000256" key="5">
    <source>
        <dbReference type="ARBA" id="ARBA00023204"/>
    </source>
</evidence>
<dbReference type="Pfam" id="PF01035">
    <property type="entry name" value="DNA_binding_1"/>
    <property type="match status" value="1"/>
</dbReference>
<organism evidence="8 9">
    <name type="scientific">[Eubacterium] siraeum</name>
    <dbReference type="NCBI Taxonomy" id="39492"/>
    <lineage>
        <taxon>Bacteria</taxon>
        <taxon>Bacillati</taxon>
        <taxon>Bacillota</taxon>
        <taxon>Clostridia</taxon>
        <taxon>Eubacteriales</taxon>
        <taxon>Oscillospiraceae</taxon>
        <taxon>Oscillospiraceae incertae sedis</taxon>
    </lineage>
</organism>